<dbReference type="InterPro" id="IPR000073">
    <property type="entry name" value="AB_hydrolase_1"/>
</dbReference>
<dbReference type="Pfam" id="PF00196">
    <property type="entry name" value="GerE"/>
    <property type="match status" value="1"/>
</dbReference>
<dbReference type="InterPro" id="IPR029058">
    <property type="entry name" value="AB_hydrolase_fold"/>
</dbReference>
<sequence length="583" mass="64323">MDRKTDPSTDDVIDRIYEVAVDPSRYERLLDHWEAMIAPRRTGAPTRPPEVVGLDALAGHLERADQVLDRVIASDRAKGPQPLLDAIECSAAFAIDHGLRVVACNQVAADLFELQGRPAARDLSLPGGAAGEISDQAARLFRTACDAPVVIRARSDGCGRVIVFHLRRAETGDGESYVLVISSDVHWPDGFSDMLRGAFDLTPAEADVLRLLTRGQTLQQIAETRSRSLDTVRAQLKSIMAKTETRSQTELVRLTLSTLEITHFSHQATRAETELSRGYDRLAPLPFQRLTLPDGRRMDFLILGDTAGRPLLYSPLDYGLVRWPASAEAEAARRGIRVIVPVRAGYGSSDPIPRAAPYVPQLCDDLAALLDHLGVARAPFLTLGGDSHIAARFNSLHPERMTALVACAGVLPLTRTEHYERMDKWHRFILAGARFTPHLLPFMVKAGFALAHKLGKVGFLKAVYSKSRADMHAIADAEIREALLVGSDVALSDTHSAHDAFAREVIAHETTDWTDAVRDLEDRVPVTFMNGLQDPQVAPETLADFKQDYPWIDFEVFPDAGQLLFFANWQAVLDRLEPHLAAR</sequence>
<reference evidence="2 3" key="1">
    <citation type="submission" date="2018-04" db="EMBL/GenBank/DDBJ databases">
        <title>Pelagivirga bohaiensis gen. nov., sp. nov., a bacterium isolated from the Bohai Sea.</title>
        <authorList>
            <person name="Ji X."/>
        </authorList>
    </citation>
    <scope>NUCLEOTIDE SEQUENCE [LARGE SCALE GENOMIC DNA]</scope>
    <source>
        <strain evidence="2 3">BH-SD16</strain>
    </source>
</reference>
<dbReference type="RefSeq" id="WP_108640559.1">
    <property type="nucleotide sequence ID" value="NZ_QCYG01000004.1"/>
</dbReference>
<dbReference type="InterPro" id="IPR016032">
    <property type="entry name" value="Sig_transdc_resp-reg_C-effctor"/>
</dbReference>
<accession>A0A2T7FXX8</accession>
<dbReference type="SMART" id="SM00421">
    <property type="entry name" value="HTH_LUXR"/>
    <property type="match status" value="1"/>
</dbReference>
<evidence type="ECO:0000313" key="3">
    <source>
        <dbReference type="Proteomes" id="UP000244817"/>
    </source>
</evidence>
<dbReference type="Gene3D" id="3.40.50.1820">
    <property type="entry name" value="alpha/beta hydrolase"/>
    <property type="match status" value="1"/>
</dbReference>
<dbReference type="PROSITE" id="PS50043">
    <property type="entry name" value="HTH_LUXR_2"/>
    <property type="match status" value="1"/>
</dbReference>
<dbReference type="Proteomes" id="UP000244817">
    <property type="component" value="Unassembled WGS sequence"/>
</dbReference>
<protein>
    <submittedName>
        <fullName evidence="2">Helix-turn-helix transcriptional regulator</fullName>
    </submittedName>
</protein>
<name>A0A2T7FXX8_9RHOB</name>
<gene>
    <name evidence="2" type="ORF">DC363_07750</name>
</gene>
<dbReference type="SUPFAM" id="SSF46894">
    <property type="entry name" value="C-terminal effector domain of the bipartite response regulators"/>
    <property type="match status" value="1"/>
</dbReference>
<dbReference type="GO" id="GO:0006355">
    <property type="term" value="P:regulation of DNA-templated transcription"/>
    <property type="evidence" value="ECO:0007669"/>
    <property type="project" value="InterPro"/>
</dbReference>
<evidence type="ECO:0000259" key="1">
    <source>
        <dbReference type="PROSITE" id="PS50043"/>
    </source>
</evidence>
<dbReference type="OrthoDB" id="8107794at2"/>
<dbReference type="InterPro" id="IPR013656">
    <property type="entry name" value="PAS_4"/>
</dbReference>
<organism evidence="2 3">
    <name type="scientific">Thalassorhabdomicrobium marinisediminis</name>
    <dbReference type="NCBI Taxonomy" id="2170577"/>
    <lineage>
        <taxon>Bacteria</taxon>
        <taxon>Pseudomonadati</taxon>
        <taxon>Pseudomonadota</taxon>
        <taxon>Alphaproteobacteria</taxon>
        <taxon>Rhodobacterales</taxon>
        <taxon>Paracoccaceae</taxon>
        <taxon>Thalassorhabdomicrobium</taxon>
    </lineage>
</organism>
<dbReference type="InterPro" id="IPR000792">
    <property type="entry name" value="Tscrpt_reg_LuxR_C"/>
</dbReference>
<evidence type="ECO:0000313" key="2">
    <source>
        <dbReference type="EMBL" id="PVA07024.1"/>
    </source>
</evidence>
<keyword evidence="3" id="KW-1185">Reference proteome</keyword>
<dbReference type="Pfam" id="PF08448">
    <property type="entry name" value="PAS_4"/>
    <property type="match status" value="1"/>
</dbReference>
<comment type="caution">
    <text evidence="2">The sequence shown here is derived from an EMBL/GenBank/DDBJ whole genome shotgun (WGS) entry which is preliminary data.</text>
</comment>
<proteinExistence type="predicted"/>
<dbReference type="CDD" id="cd06170">
    <property type="entry name" value="LuxR_C_like"/>
    <property type="match status" value="1"/>
</dbReference>
<feature type="domain" description="HTH luxR-type" evidence="1">
    <location>
        <begin position="194"/>
        <end position="259"/>
    </location>
</feature>
<dbReference type="InterPro" id="IPR036388">
    <property type="entry name" value="WH-like_DNA-bd_sf"/>
</dbReference>
<dbReference type="SUPFAM" id="SSF53474">
    <property type="entry name" value="alpha/beta-Hydrolases"/>
    <property type="match status" value="1"/>
</dbReference>
<dbReference type="GO" id="GO:0003677">
    <property type="term" value="F:DNA binding"/>
    <property type="evidence" value="ECO:0007669"/>
    <property type="project" value="InterPro"/>
</dbReference>
<dbReference type="Pfam" id="PF00561">
    <property type="entry name" value="Abhydrolase_1"/>
    <property type="match status" value="1"/>
</dbReference>
<dbReference type="AlphaFoldDB" id="A0A2T7FXX8"/>
<dbReference type="Gene3D" id="1.10.10.10">
    <property type="entry name" value="Winged helix-like DNA-binding domain superfamily/Winged helix DNA-binding domain"/>
    <property type="match status" value="1"/>
</dbReference>
<dbReference type="EMBL" id="QCYG01000004">
    <property type="protein sequence ID" value="PVA07024.1"/>
    <property type="molecule type" value="Genomic_DNA"/>
</dbReference>